<dbReference type="PANTHER" id="PTHR10099:SF1">
    <property type="entry name" value="PHOSPHORIBOSYLFORMYLGLYCINAMIDINE SYNTHASE"/>
    <property type="match status" value="1"/>
</dbReference>
<dbReference type="FunFam" id="3.90.650.10:FF:000002">
    <property type="entry name" value="Phosphoribosylformylglycinamidine synthase"/>
    <property type="match status" value="1"/>
</dbReference>
<comment type="pathway">
    <text evidence="2 14">Purine metabolism; IMP biosynthesis via de novo pathway; 5-amino-1-(5-phospho-D-ribosyl)imidazole from N(2)-formyl-N(1)-(5-phospho-D-ribosyl)glycinamide: step 1/2.</text>
</comment>
<evidence type="ECO:0000256" key="5">
    <source>
        <dbReference type="ARBA" id="ARBA00022598"/>
    </source>
</evidence>
<keyword evidence="18" id="KW-1185">Reference proteome</keyword>
<dbReference type="PROSITE" id="PS50206">
    <property type="entry name" value="RHODANESE_3"/>
    <property type="match status" value="1"/>
</dbReference>
<evidence type="ECO:0000256" key="11">
    <source>
        <dbReference type="ARBA" id="ARBA00022962"/>
    </source>
</evidence>
<dbReference type="FunFam" id="3.90.650.10:FF:000005">
    <property type="entry name" value="Phosphoribosylformylglycinamidine synthase"/>
    <property type="match status" value="1"/>
</dbReference>
<dbReference type="Gene3D" id="3.40.50.880">
    <property type="match status" value="1"/>
</dbReference>
<dbReference type="InterPro" id="IPR040707">
    <property type="entry name" value="FGAR-AT_N"/>
</dbReference>
<dbReference type="Pfam" id="PF13507">
    <property type="entry name" value="GATase_5"/>
    <property type="match status" value="1"/>
</dbReference>
<dbReference type="Pfam" id="PF18072">
    <property type="entry name" value="FGAR-AT_linker"/>
    <property type="match status" value="1"/>
</dbReference>
<dbReference type="PANTHER" id="PTHR10099">
    <property type="entry name" value="PHOSPHORIBOSYLFORMYLGLYCINAMIDINE SYNTHASE"/>
    <property type="match status" value="1"/>
</dbReference>
<dbReference type="FunFam" id="3.40.50.880:FF:000008">
    <property type="entry name" value="Phosphoribosylformylglycinamidine synthase"/>
    <property type="match status" value="1"/>
</dbReference>
<dbReference type="SUPFAM" id="SSF109736">
    <property type="entry name" value="FGAM synthase PurL, linker domain"/>
    <property type="match status" value="1"/>
</dbReference>
<evidence type="ECO:0000256" key="4">
    <source>
        <dbReference type="ARBA" id="ARBA00022490"/>
    </source>
</evidence>
<dbReference type="KEGG" id="fbl:Fbal_2699"/>
<dbReference type="InterPro" id="IPR010918">
    <property type="entry name" value="PurM-like_C_dom"/>
</dbReference>
<comment type="subcellular location">
    <subcellularLocation>
        <location evidence="1 14">Cytoplasm</location>
    </subcellularLocation>
</comment>
<dbReference type="EC" id="6.3.5.3" evidence="14"/>
<keyword evidence="4 14" id="KW-0963">Cytoplasm</keyword>
<keyword evidence="7 14" id="KW-0547">Nucleotide-binding</keyword>
<dbReference type="Gene3D" id="3.30.1330.10">
    <property type="entry name" value="PurM-like, N-terminal domain"/>
    <property type="match status" value="2"/>
</dbReference>
<dbReference type="Pfam" id="PF02769">
    <property type="entry name" value="AIRS_C"/>
    <property type="match status" value="2"/>
</dbReference>
<dbReference type="InterPro" id="IPR010073">
    <property type="entry name" value="PurL_large"/>
</dbReference>
<feature type="active site" evidence="14">
    <location>
        <position position="1262"/>
    </location>
</feature>
<accession>E1SQX6</accession>
<dbReference type="CDD" id="cd01740">
    <property type="entry name" value="GATase1_FGAR_AT"/>
    <property type="match status" value="1"/>
</dbReference>
<dbReference type="CDD" id="cd02204">
    <property type="entry name" value="PurL_repeat2"/>
    <property type="match status" value="1"/>
</dbReference>
<dbReference type="SUPFAM" id="SSF55326">
    <property type="entry name" value="PurM N-terminal domain-like"/>
    <property type="match status" value="2"/>
</dbReference>
<dbReference type="FunFam" id="3.30.1330.10:FF:000005">
    <property type="entry name" value="Phosphoribosylformylglycinamidine synthase"/>
    <property type="match status" value="1"/>
</dbReference>
<dbReference type="UniPathway" id="UPA00074">
    <property type="reaction ID" value="UER00128"/>
</dbReference>
<comment type="caution">
    <text evidence="14">Lacks conserved residue(s) required for the propagation of feature annotation.</text>
</comment>
<dbReference type="Pfam" id="PF22689">
    <property type="entry name" value="FGAR-AT_PurM_N-like"/>
    <property type="match status" value="1"/>
</dbReference>
<evidence type="ECO:0000256" key="8">
    <source>
        <dbReference type="ARBA" id="ARBA00022755"/>
    </source>
</evidence>
<feature type="binding site" evidence="14">
    <location>
        <position position="722"/>
    </location>
    <ligand>
        <name>Mg(2+)</name>
        <dbReference type="ChEBI" id="CHEBI:18420"/>
    </ligand>
</feature>
<dbReference type="HAMAP" id="MF_00419">
    <property type="entry name" value="PurL_1"/>
    <property type="match status" value="1"/>
</dbReference>
<dbReference type="InterPro" id="IPR036604">
    <property type="entry name" value="PurS-like_sf"/>
</dbReference>
<feature type="binding site" evidence="14">
    <location>
        <begin position="307"/>
        <end position="318"/>
    </location>
    <ligand>
        <name>ATP</name>
        <dbReference type="ChEBI" id="CHEBI:30616"/>
    </ligand>
</feature>
<comment type="catalytic activity">
    <reaction evidence="12 14">
        <text>N(2)-formyl-N(1)-(5-phospho-beta-D-ribosyl)glycinamide + L-glutamine + ATP + H2O = 2-formamido-N(1)-(5-O-phospho-beta-D-ribosyl)acetamidine + L-glutamate + ADP + phosphate + H(+)</text>
        <dbReference type="Rhea" id="RHEA:17129"/>
        <dbReference type="ChEBI" id="CHEBI:15377"/>
        <dbReference type="ChEBI" id="CHEBI:15378"/>
        <dbReference type="ChEBI" id="CHEBI:29985"/>
        <dbReference type="ChEBI" id="CHEBI:30616"/>
        <dbReference type="ChEBI" id="CHEBI:43474"/>
        <dbReference type="ChEBI" id="CHEBI:58359"/>
        <dbReference type="ChEBI" id="CHEBI:147286"/>
        <dbReference type="ChEBI" id="CHEBI:147287"/>
        <dbReference type="ChEBI" id="CHEBI:456216"/>
        <dbReference type="EC" id="6.3.5.3"/>
    </reaction>
</comment>
<dbReference type="NCBIfam" id="NF003672">
    <property type="entry name" value="PRK05297.1"/>
    <property type="match status" value="1"/>
</dbReference>
<dbReference type="Pfam" id="PF18076">
    <property type="entry name" value="FGAR-AT_N"/>
    <property type="match status" value="1"/>
</dbReference>
<evidence type="ECO:0000256" key="14">
    <source>
        <dbReference type="HAMAP-Rule" id="MF_00419"/>
    </source>
</evidence>
<proteinExistence type="inferred from homology"/>
<evidence type="ECO:0000256" key="2">
    <source>
        <dbReference type="ARBA" id="ARBA00004920"/>
    </source>
</evidence>
<evidence type="ECO:0000256" key="10">
    <source>
        <dbReference type="ARBA" id="ARBA00022842"/>
    </source>
</evidence>
<dbReference type="STRING" id="550540.Fbal_2699"/>
<dbReference type="Gene3D" id="1.10.8.750">
    <property type="entry name" value="Phosphoribosylformylglycinamidine synthase, linker domain"/>
    <property type="match status" value="1"/>
</dbReference>
<keyword evidence="6 14" id="KW-0479">Metal-binding</keyword>
<dbReference type="SUPFAM" id="SSF82697">
    <property type="entry name" value="PurS-like"/>
    <property type="match status" value="1"/>
</dbReference>
<comment type="function">
    <text evidence="13 14">Phosphoribosylformylglycinamidine synthase involved in the purines biosynthetic pathway. Catalyzes the ATP-dependent conversion of formylglycinamide ribonucleotide (FGAR) and glutamine to yield formylglycinamidine ribonucleotide (FGAM) and glutamate.</text>
</comment>
<evidence type="ECO:0000256" key="6">
    <source>
        <dbReference type="ARBA" id="ARBA00022723"/>
    </source>
</evidence>
<keyword evidence="8 14" id="KW-0658">Purine biosynthesis</keyword>
<keyword evidence="9 14" id="KW-0067">ATP-binding</keyword>
<feature type="region of interest" description="Disordered" evidence="15">
    <location>
        <begin position="306"/>
        <end position="332"/>
    </location>
</feature>
<feature type="binding site" evidence="14">
    <location>
        <position position="678"/>
    </location>
    <ligand>
        <name>ATP</name>
        <dbReference type="ChEBI" id="CHEBI:30616"/>
    </ligand>
</feature>
<evidence type="ECO:0000256" key="1">
    <source>
        <dbReference type="ARBA" id="ARBA00004496"/>
    </source>
</evidence>
<feature type="binding site" evidence="14">
    <location>
        <position position="886"/>
    </location>
    <ligand>
        <name>Mg(2+)</name>
        <dbReference type="ChEBI" id="CHEBI:18420"/>
    </ligand>
</feature>
<dbReference type="InterPro" id="IPR001763">
    <property type="entry name" value="Rhodanese-like_dom"/>
</dbReference>
<evidence type="ECO:0000313" key="18">
    <source>
        <dbReference type="Proteomes" id="UP000006683"/>
    </source>
</evidence>
<dbReference type="FunFam" id="1.10.8.750:FF:000002">
    <property type="entry name" value="Phosphoribosylformylglycinamidine synthase"/>
    <property type="match status" value="1"/>
</dbReference>
<dbReference type="HOGENOM" id="CLU_001031_0_2_6"/>
<dbReference type="GO" id="GO:0006189">
    <property type="term" value="P:'de novo' IMP biosynthetic process"/>
    <property type="evidence" value="ECO:0007669"/>
    <property type="project" value="UniProtKB-UniRule"/>
</dbReference>
<keyword evidence="11 14" id="KW-0315">Glutamine amidotransferase</keyword>
<sequence>MIEILRGAPALSAFRVNKLMQACRDAKLPVTDLYAEYTHFAHLSAPLSEQHTQQLAQILTYGPRMEEHTPEGTLLLVVPRPGTISPWSSKATDIARNCGLSEVKRLERGLAWYVKLDRNLEPAEQKALLGLIHDRMVEAVLPGFDDAKVLFEAAEPKPFTSVDILAGGREALAQANVSLGLALAEDEIDYLVENFQKLGRNPNDIELYMFAQANSEHCRHKIFNADWTIDGVEQPKSLFKMIKNTFEVTPEETLSAYKDNAAVMTGSNAGRFFADADGVYRYHQEPVHILMKVETHNHPTAISPYPGAATGSGGEIRDEGATGRGSKPKAGLTGFTVSNLNIPGFEQPWEQPYGKPDRIVTALDIMIEGPLGGAAFNNEFGRPALNGYFRTYEQQVQSFNGTEVRGYHKPIMLAGGFGNIREEHVQKGEIPVGAKLIVLGGPAMNIGLGGGAASSMASGQSSEDLDFASVQRDNPEIERRCQEVIDRCWQLGDGNPIAFIHDVGAGGLSNAMPELVDDGGRGGRFKLRDVPCDEPGMSPLELWCNESQERYVMAVAAENLDVFDAICKRERAPYAVIGEATEELQLVLEDSHFGNNPIDMPMEVLLGKAPKMHRDVASTVCAAPALDTSGIELKDAIRRVLRLPAVAEKTFLITIGDRSVTGLVARDQMVGPWQIPVANCAVTTATLDTYHGEAMAMGERTPLALINYGASARMAVGEALTNLASAHVGALKHVKLSANWMAAAGHPGEDAGLYEAVKAVGEELCPALGLTIPVGKDSMSMKTAWEENGEAKSVTAPMSLVITAFGRVEDARNTVTPQLRNDLGDSTLVYLDLAAGQQRLGGSALAQVYNQLGNVAPDVDDAARLKGFWLAIQSLIAEQKLIAYHDKGDGGLLVTLAEMTFAGKLGLDVDLTGLGNDPLALLFNEELGAVIQVRNDDLASVQAVLAEHGLAACSHVIGGLSDADRIVIRQGEQVLVDESRTELRTLWGETTFRMQSLRDNPECAEEEFKAKQDAEDPGLFTQLTFNPAEDIAAPYITKGTAPKVAILREQGVNSHVEMAAAFDRAGFEAIDVHMSDILEGRLTLEQFQALVACGGFSYGDVLGAGEGWAKSILFNDRAREQFQGFFERPDTLSLGVCNGCQMLSNLKSIIPGSEHWPHFVRNRSERFEARFSLVEVQDSPSAFLGGMAGSIMPIAVSHGEGRAEFANLDAFQAADNSGTVALRYLNHRGQIATQYPANPNGSPAGITGLTTTDGRATIMMPHPERVFRTVANSWHPDGWGEDSPWMRMFRSARVTLG</sequence>
<feature type="active site" evidence="14">
    <location>
        <position position="1264"/>
    </location>
</feature>
<dbReference type="GO" id="GO:0046872">
    <property type="term" value="F:metal ion binding"/>
    <property type="evidence" value="ECO:0007669"/>
    <property type="project" value="UniProtKB-KW"/>
</dbReference>
<dbReference type="Proteomes" id="UP000006683">
    <property type="component" value="Chromosome"/>
</dbReference>
<evidence type="ECO:0000256" key="7">
    <source>
        <dbReference type="ARBA" id="ARBA00022741"/>
    </source>
</evidence>
<evidence type="ECO:0000256" key="15">
    <source>
        <dbReference type="SAM" id="MobiDB-lite"/>
    </source>
</evidence>
<evidence type="ECO:0000256" key="3">
    <source>
        <dbReference type="ARBA" id="ARBA00008608"/>
    </source>
</evidence>
<name>E1SQX6_FERBD</name>
<dbReference type="InterPro" id="IPR055181">
    <property type="entry name" value="FGAR-AT_PurM_N-like"/>
</dbReference>
<dbReference type="Gene3D" id="3.90.650.10">
    <property type="entry name" value="PurM-like C-terminal domain"/>
    <property type="match status" value="2"/>
</dbReference>
<evidence type="ECO:0000259" key="16">
    <source>
        <dbReference type="PROSITE" id="PS50206"/>
    </source>
</evidence>
<dbReference type="FunFam" id="3.30.1330.10:FF:000002">
    <property type="entry name" value="Phosphoribosylformylglycinamidine synthase"/>
    <property type="match status" value="1"/>
</dbReference>
<feature type="binding site" evidence="14">
    <location>
        <position position="718"/>
    </location>
    <ligand>
        <name>Mg(2+)</name>
        <dbReference type="ChEBI" id="CHEBI:18420"/>
    </ligand>
</feature>
<dbReference type="InterPro" id="IPR036676">
    <property type="entry name" value="PurM-like_C_sf"/>
</dbReference>
<dbReference type="MEROPS" id="C56.972"/>
<feature type="domain" description="Rhodanese" evidence="16">
    <location>
        <begin position="87"/>
        <end position="122"/>
    </location>
</feature>
<reference evidence="17 18" key="1">
    <citation type="journal article" date="2010" name="Stand. Genomic Sci.">
        <title>Complete genome sequence of Ferrimonas balearica type strain (PAT).</title>
        <authorList>
            <person name="Nolan M."/>
            <person name="Sikorski J."/>
            <person name="Davenport K."/>
            <person name="Lucas S."/>
            <person name="Glavina Del Rio T."/>
            <person name="Tice H."/>
            <person name="Cheng J."/>
            <person name="Goodwin L."/>
            <person name="Pitluck S."/>
            <person name="Liolios K."/>
            <person name="Ivanova N."/>
            <person name="Mavromatis K."/>
            <person name="Ovchinnikova G."/>
            <person name="Pati A."/>
            <person name="Chen A."/>
            <person name="Palaniappan K."/>
            <person name="Land M."/>
            <person name="Hauser L."/>
            <person name="Chang Y."/>
            <person name="Jeffries C."/>
            <person name="Tapia R."/>
            <person name="Brettin T."/>
            <person name="Detter J."/>
            <person name="Han C."/>
            <person name="Yasawong M."/>
            <person name="Rohde M."/>
            <person name="Tindall B."/>
            <person name="Goker M."/>
            <person name="Woyke T."/>
            <person name="Bristow J."/>
            <person name="Eisen J."/>
            <person name="Markowitz V."/>
            <person name="Hugenholtz P."/>
            <person name="Kyrpides N."/>
            <person name="Klenk H."/>
            <person name="Lapidus A."/>
        </authorList>
    </citation>
    <scope>NUCLEOTIDE SEQUENCE [LARGE SCALE GENOMIC DNA]</scope>
    <source>
        <strain evidence="18">DSM 9799 / CCM 4581 / KCTC 23876 / PAT</strain>
    </source>
</reference>
<evidence type="ECO:0000256" key="9">
    <source>
        <dbReference type="ARBA" id="ARBA00022840"/>
    </source>
</evidence>
<protein>
    <recommendedName>
        <fullName evidence="14">Phosphoribosylformylglycinamidine synthase</fullName>
        <shortName evidence="14">FGAM synthase</shortName>
        <shortName evidence="14">FGAMS</shortName>
        <ecNumber evidence="14">6.3.5.3</ecNumber>
    </recommendedName>
    <alternativeName>
        <fullName evidence="14">Formylglycinamide ribonucleotide amidotransferase</fullName>
        <shortName evidence="14">FGAR amidotransferase</shortName>
        <shortName evidence="14">FGAR-AT</shortName>
    </alternativeName>
</protein>
<keyword evidence="5 14" id="KW-0436">Ligase</keyword>
<evidence type="ECO:0000256" key="13">
    <source>
        <dbReference type="ARBA" id="ARBA00057317"/>
    </source>
</evidence>
<dbReference type="GO" id="GO:0004642">
    <property type="term" value="F:phosphoribosylformylglycinamidine synthase activity"/>
    <property type="evidence" value="ECO:0007669"/>
    <property type="project" value="UniProtKB-UniRule"/>
</dbReference>
<dbReference type="SUPFAM" id="SSF52317">
    <property type="entry name" value="Class I glutamine amidotransferase-like"/>
    <property type="match status" value="1"/>
</dbReference>
<dbReference type="SMART" id="SM01211">
    <property type="entry name" value="GATase_5"/>
    <property type="match status" value="1"/>
</dbReference>
<dbReference type="eggNOG" id="COG0046">
    <property type="taxonomic scope" value="Bacteria"/>
</dbReference>
<gene>
    <name evidence="14" type="primary">purL</name>
    <name evidence="17" type="ordered locus">Fbal_2699</name>
</gene>
<dbReference type="NCBIfam" id="TIGR01735">
    <property type="entry name" value="FGAM_synt"/>
    <property type="match status" value="1"/>
</dbReference>
<dbReference type="GO" id="GO:0005737">
    <property type="term" value="C:cytoplasm"/>
    <property type="evidence" value="ECO:0007669"/>
    <property type="project" value="UniProtKB-SubCell"/>
</dbReference>
<feature type="active site" description="Nucleophile" evidence="14">
    <location>
        <position position="1137"/>
    </location>
</feature>
<dbReference type="eggNOG" id="COG0047">
    <property type="taxonomic scope" value="Bacteria"/>
</dbReference>
<dbReference type="CDD" id="cd02203">
    <property type="entry name" value="PurL_repeat1"/>
    <property type="match status" value="1"/>
</dbReference>
<dbReference type="EMBL" id="CP002209">
    <property type="protein sequence ID" value="ADN76901.1"/>
    <property type="molecule type" value="Genomic_DNA"/>
</dbReference>
<dbReference type="PROSITE" id="PS51273">
    <property type="entry name" value="GATASE_TYPE_1"/>
    <property type="match status" value="1"/>
</dbReference>
<comment type="subunit">
    <text evidence="14">Monomer.</text>
</comment>
<dbReference type="InterPro" id="IPR029062">
    <property type="entry name" value="Class_I_gatase-like"/>
</dbReference>
<dbReference type="SUPFAM" id="SSF56042">
    <property type="entry name" value="PurM C-terminal domain-like"/>
    <property type="match status" value="2"/>
</dbReference>
<evidence type="ECO:0000256" key="12">
    <source>
        <dbReference type="ARBA" id="ARBA00052585"/>
    </source>
</evidence>
<evidence type="ECO:0000313" key="17">
    <source>
        <dbReference type="EMBL" id="ADN76901.1"/>
    </source>
</evidence>
<dbReference type="InterPro" id="IPR041609">
    <property type="entry name" value="PurL_linker"/>
</dbReference>
<organism evidence="17 18">
    <name type="scientific">Ferrimonas balearica (strain DSM 9799 / CCM 4581 / KCTC 23876 / PAT)</name>
    <dbReference type="NCBI Taxonomy" id="550540"/>
    <lineage>
        <taxon>Bacteria</taxon>
        <taxon>Pseudomonadati</taxon>
        <taxon>Pseudomonadota</taxon>
        <taxon>Gammaproteobacteria</taxon>
        <taxon>Alteromonadales</taxon>
        <taxon>Ferrimonadaceae</taxon>
        <taxon>Ferrimonas</taxon>
    </lineage>
</organism>
<comment type="similarity">
    <text evidence="3 14">In the N-terminal section; belongs to the FGAMS family.</text>
</comment>
<dbReference type="GO" id="GO:0005524">
    <property type="term" value="F:ATP binding"/>
    <property type="evidence" value="ECO:0007669"/>
    <property type="project" value="UniProtKB-UniRule"/>
</dbReference>
<dbReference type="InterPro" id="IPR036921">
    <property type="entry name" value="PurM-like_N_sf"/>
</dbReference>
<keyword evidence="10 14" id="KW-0460">Magnesium</keyword>